<dbReference type="VEuPathDB" id="CryptoDB:Cvel_8545"/>
<proteinExistence type="predicted"/>
<reference evidence="3" key="1">
    <citation type="submission" date="2014-11" db="EMBL/GenBank/DDBJ databases">
        <authorList>
            <person name="Otto D Thomas"/>
            <person name="Naeem Raeece"/>
        </authorList>
    </citation>
    <scope>NUCLEOTIDE SEQUENCE</scope>
</reference>
<feature type="transmembrane region" description="Helical" evidence="2">
    <location>
        <begin position="486"/>
        <end position="512"/>
    </location>
</feature>
<dbReference type="EMBL" id="CDMZ01003868">
    <property type="protein sequence ID" value="CEM47869.1"/>
    <property type="molecule type" value="Genomic_DNA"/>
</dbReference>
<feature type="region of interest" description="Disordered" evidence="1">
    <location>
        <begin position="554"/>
        <end position="627"/>
    </location>
</feature>
<feature type="compositionally biased region" description="Polar residues" evidence="1">
    <location>
        <begin position="582"/>
        <end position="596"/>
    </location>
</feature>
<gene>
    <name evidence="3" type="ORF">Cvel_8545</name>
</gene>
<feature type="compositionally biased region" description="Polar residues" evidence="1">
    <location>
        <begin position="336"/>
        <end position="347"/>
    </location>
</feature>
<evidence type="ECO:0000313" key="3">
    <source>
        <dbReference type="EMBL" id="CEM47869.1"/>
    </source>
</evidence>
<feature type="compositionally biased region" description="Basic and acidic residues" evidence="1">
    <location>
        <begin position="615"/>
        <end position="627"/>
    </location>
</feature>
<feature type="transmembrane region" description="Helical" evidence="2">
    <location>
        <begin position="459"/>
        <end position="479"/>
    </location>
</feature>
<evidence type="ECO:0000256" key="2">
    <source>
        <dbReference type="SAM" id="Phobius"/>
    </source>
</evidence>
<keyword evidence="2" id="KW-0812">Transmembrane</keyword>
<keyword evidence="2" id="KW-0472">Membrane</keyword>
<name>A0A0G4HTY3_9ALVE</name>
<protein>
    <submittedName>
        <fullName evidence="3">Uncharacterized protein</fullName>
    </submittedName>
</protein>
<accession>A0A0G4HTY3</accession>
<feature type="region of interest" description="Disordered" evidence="1">
    <location>
        <begin position="327"/>
        <end position="399"/>
    </location>
</feature>
<feature type="compositionally biased region" description="Basic and acidic residues" evidence="1">
    <location>
        <begin position="364"/>
        <end position="399"/>
    </location>
</feature>
<evidence type="ECO:0000256" key="1">
    <source>
        <dbReference type="SAM" id="MobiDB-lite"/>
    </source>
</evidence>
<keyword evidence="2" id="KW-1133">Transmembrane helix</keyword>
<sequence>MFCLCGISRVVVQSSRETQQQAYGLVTPASSIVSAFQNDRELQSCDSYCTCCCTPFNLTAKESVSIESRLTYTWAAGVEIAFSDSSKVGLEMHYGSQANPSTSIASTETDACTRYSQMYPNSQNETVTIKVTCAHEDRNCFVYLKSHFVAKVKNGRSCAAGIEACSSDVCSDGVCGLANGEACVSDFDCASQICSGANGVCCTEQCAKDSTCTAGVCECNLGFYGDGIECMQESSAVRGGSQQGIGVSVLLLAAVLHCGGPLLSLIERRESAATSISGENKRRARKADVCTGVPASESAVCSFRGKGQKLQERILHCHRLHRDSRSQCVPALPVQPQESSSDSPQKQQGREDSTCPSTCPFLLEGKRKEDKKREARTFRDRKRETGPRPDGRRPSECVPDRLCSKENEQSRKAGCALKGIPELSKQERQSSTKRTRVIKRRGRSLWAGCYCSNACVSSIAFLCDIAAVVFYIVQIWLIAESGMARYAIGVIITAVLVALMFLYTAYLVYLIIALQCKGKKTHVKKDGGVKRAWEDVQNEGRGVAGAAKEQEQAAKQGAQKYGNDERNPIKGEYGQAEGQYDAQRNQYGQEATQYGNRTEGYAAEGQGYGNQAGDNADHYRGRAEEAV</sequence>
<organism evidence="3">
    <name type="scientific">Chromera velia CCMP2878</name>
    <dbReference type="NCBI Taxonomy" id="1169474"/>
    <lineage>
        <taxon>Eukaryota</taxon>
        <taxon>Sar</taxon>
        <taxon>Alveolata</taxon>
        <taxon>Colpodellida</taxon>
        <taxon>Chromeraceae</taxon>
        <taxon>Chromera</taxon>
    </lineage>
</organism>
<dbReference type="AlphaFoldDB" id="A0A0G4HTY3"/>